<dbReference type="EMBL" id="BMGI01000005">
    <property type="protein sequence ID" value="GGD44794.1"/>
    <property type="molecule type" value="Genomic_DNA"/>
</dbReference>
<feature type="transmembrane region" description="Helical" evidence="8">
    <location>
        <begin position="75"/>
        <end position="92"/>
    </location>
</feature>
<evidence type="ECO:0000256" key="5">
    <source>
        <dbReference type="ARBA" id="ARBA00022692"/>
    </source>
</evidence>
<reference evidence="10" key="1">
    <citation type="journal article" date="2019" name="Int. J. Syst. Evol. Microbiol.">
        <title>The Global Catalogue of Microorganisms (GCM) 10K type strain sequencing project: providing services to taxonomists for standard genome sequencing and annotation.</title>
        <authorList>
            <consortium name="The Broad Institute Genomics Platform"/>
            <consortium name="The Broad Institute Genome Sequencing Center for Infectious Disease"/>
            <person name="Wu L."/>
            <person name="Ma J."/>
        </authorList>
    </citation>
    <scope>NUCLEOTIDE SEQUENCE [LARGE SCALE GENOMIC DNA]</scope>
    <source>
        <strain evidence="10">CGMCC 1.12922</strain>
    </source>
</reference>
<feature type="transmembrane region" description="Helical" evidence="8">
    <location>
        <begin position="98"/>
        <end position="116"/>
    </location>
</feature>
<dbReference type="Pfam" id="PF01925">
    <property type="entry name" value="TauE"/>
    <property type="match status" value="1"/>
</dbReference>
<evidence type="ECO:0000256" key="3">
    <source>
        <dbReference type="ARBA" id="ARBA00022448"/>
    </source>
</evidence>
<dbReference type="InterPro" id="IPR052017">
    <property type="entry name" value="TSUP"/>
</dbReference>
<evidence type="ECO:0000256" key="1">
    <source>
        <dbReference type="ARBA" id="ARBA00004651"/>
    </source>
</evidence>
<keyword evidence="4 8" id="KW-1003">Cell membrane</keyword>
<comment type="caution">
    <text evidence="9">The sequence shown here is derived from an EMBL/GenBank/DDBJ whole genome shotgun (WGS) entry which is preliminary data.</text>
</comment>
<organism evidence="9 10">
    <name type="scientific">Sinisalibacter lacisalsi</name>
    <dbReference type="NCBI Taxonomy" id="1526570"/>
    <lineage>
        <taxon>Bacteria</taxon>
        <taxon>Pseudomonadati</taxon>
        <taxon>Pseudomonadota</taxon>
        <taxon>Alphaproteobacteria</taxon>
        <taxon>Rhodobacterales</taxon>
        <taxon>Roseobacteraceae</taxon>
        <taxon>Sinisalibacter</taxon>
    </lineage>
</organism>
<comment type="subcellular location">
    <subcellularLocation>
        <location evidence="1 8">Cell membrane</location>
        <topology evidence="1 8">Multi-pass membrane protein</topology>
    </subcellularLocation>
</comment>
<name>A0ABQ1QV22_9RHOB</name>
<dbReference type="PANTHER" id="PTHR30269">
    <property type="entry name" value="TRANSMEMBRANE PROTEIN YFCA"/>
    <property type="match status" value="1"/>
</dbReference>
<evidence type="ECO:0000256" key="4">
    <source>
        <dbReference type="ARBA" id="ARBA00022475"/>
    </source>
</evidence>
<dbReference type="PANTHER" id="PTHR30269:SF32">
    <property type="entry name" value="MEMBRANE TRANSPORTER PROTEIN-RELATED"/>
    <property type="match status" value="1"/>
</dbReference>
<keyword evidence="5 8" id="KW-0812">Transmembrane</keyword>
<dbReference type="Proteomes" id="UP000617355">
    <property type="component" value="Unassembled WGS sequence"/>
</dbReference>
<evidence type="ECO:0000313" key="10">
    <source>
        <dbReference type="Proteomes" id="UP000617355"/>
    </source>
</evidence>
<protein>
    <recommendedName>
        <fullName evidence="8">Probable membrane transporter protein</fullName>
    </recommendedName>
</protein>
<feature type="transmembrane region" description="Helical" evidence="8">
    <location>
        <begin position="196"/>
        <end position="216"/>
    </location>
</feature>
<keyword evidence="10" id="KW-1185">Reference proteome</keyword>
<sequence>MSAGDLLLVFLAFAAGGLLKGAMGAGAPLLAVPLMSSLRDVPFAVAVFVLPNIVPNLWQYWLYRRSVADPRLARGFAVAGGVGAAAGTVALAGLPSEVLLLGVGLVLVTYIGFRLLNPAWHLARARATRVAVPVGILAGMLQGATGLSAPVSLTFLSAIRPSREEFMATASLFFVALGLVQLPAQIHFGIMTVERFGYSLLALIPLLLFMPLGGWIGRRLPRDAFEKLVLALLAALAVEILLDSLF</sequence>
<feature type="transmembrane region" description="Helical" evidence="8">
    <location>
        <begin position="166"/>
        <end position="184"/>
    </location>
</feature>
<feature type="transmembrane region" description="Helical" evidence="8">
    <location>
        <begin position="228"/>
        <end position="245"/>
    </location>
</feature>
<evidence type="ECO:0000313" key="9">
    <source>
        <dbReference type="EMBL" id="GGD44794.1"/>
    </source>
</evidence>
<evidence type="ECO:0000256" key="2">
    <source>
        <dbReference type="ARBA" id="ARBA00009142"/>
    </source>
</evidence>
<dbReference type="InterPro" id="IPR002781">
    <property type="entry name" value="TM_pro_TauE-like"/>
</dbReference>
<keyword evidence="7 8" id="KW-0472">Membrane</keyword>
<evidence type="ECO:0000256" key="8">
    <source>
        <dbReference type="RuleBase" id="RU363041"/>
    </source>
</evidence>
<dbReference type="RefSeq" id="WP_188529390.1">
    <property type="nucleotide sequence ID" value="NZ_BMGI01000005.1"/>
</dbReference>
<accession>A0ABQ1QV22</accession>
<keyword evidence="6 8" id="KW-1133">Transmembrane helix</keyword>
<keyword evidence="3" id="KW-0813">Transport</keyword>
<feature type="transmembrane region" description="Helical" evidence="8">
    <location>
        <begin position="41"/>
        <end position="63"/>
    </location>
</feature>
<proteinExistence type="inferred from homology"/>
<evidence type="ECO:0000256" key="6">
    <source>
        <dbReference type="ARBA" id="ARBA00022989"/>
    </source>
</evidence>
<comment type="similarity">
    <text evidence="2 8">Belongs to the 4-toluene sulfonate uptake permease (TSUP) (TC 2.A.102) family.</text>
</comment>
<gene>
    <name evidence="9" type="ORF">GCM10011358_30680</name>
</gene>
<evidence type="ECO:0000256" key="7">
    <source>
        <dbReference type="ARBA" id="ARBA00023136"/>
    </source>
</evidence>